<gene>
    <name evidence="1" type="ORF">FPQ13_05395</name>
</gene>
<proteinExistence type="predicted"/>
<comment type="caution">
    <text evidence="1">The sequence shown here is derived from an EMBL/GenBank/DDBJ whole genome shotgun (WGS) entry which is preliminary data.</text>
</comment>
<reference evidence="1 2" key="1">
    <citation type="submission" date="2019-07" db="EMBL/GenBank/DDBJ databases">
        <title>Allobacillus sp. nov. SKP isolated from shrimp paste of Euphausiacea.</title>
        <authorList>
            <person name="Kanchanasin P."/>
            <person name="Tanasupawat S."/>
            <person name="Shi W."/>
            <person name="Wu L."/>
            <person name="Ma J."/>
        </authorList>
    </citation>
    <scope>NUCLEOTIDE SEQUENCE [LARGE SCALE GENOMIC DNA]</scope>
    <source>
        <strain evidence="1 2">SKP4-8</strain>
    </source>
</reference>
<dbReference type="OrthoDB" id="9784270at2"/>
<evidence type="ECO:0000313" key="2">
    <source>
        <dbReference type="Proteomes" id="UP000316425"/>
    </source>
</evidence>
<protein>
    <submittedName>
        <fullName evidence="1">Uncharacterized protein</fullName>
    </submittedName>
</protein>
<dbReference type="EMBL" id="VMHE01000006">
    <property type="protein sequence ID" value="TSJ66003.1"/>
    <property type="molecule type" value="Genomic_DNA"/>
</dbReference>
<keyword evidence="2" id="KW-1185">Reference proteome</keyword>
<evidence type="ECO:0000313" key="1">
    <source>
        <dbReference type="EMBL" id="TSJ66003.1"/>
    </source>
</evidence>
<name>A0A556PNN1_9BACI</name>
<accession>A0A556PNN1</accession>
<organism evidence="1 2">
    <name type="scientific">Allobacillus salarius</name>
    <dbReference type="NCBI Taxonomy" id="1955272"/>
    <lineage>
        <taxon>Bacteria</taxon>
        <taxon>Bacillati</taxon>
        <taxon>Bacillota</taxon>
        <taxon>Bacilli</taxon>
        <taxon>Bacillales</taxon>
        <taxon>Bacillaceae</taxon>
        <taxon>Allobacillus</taxon>
    </lineage>
</organism>
<sequence>MNDFLQIQSVSIQLGLFADHMDVSYVDSLPLTHASLYGKNQVPSIVVIDENGYYRLLVSKFLKNSEKKLAIIRGMIYADFYRRNQYMKNTKRFRHSLDIQSYREKYGASEVDRLNEAFEAVAFLCLQGHGNVYDYVVENQHNLLPWQKRLGQEIKVRKRQQSIIHSTSLLREGWASIKQTEILSNVLSKKDAIEATLLFSQMNQRPTGIRLHELGKTLLQQLSEAEIIQAVETLTDEELIHHAYTKSVHERENISIMFTKEKHLDDYEIVKIFLIHLSNLDLYPILEVDRVKTKETGELTVYYQARDIHRNAYFQQLRLYLQQIWGEKVFIKPKK</sequence>
<dbReference type="RefSeq" id="WP_144088305.1">
    <property type="nucleotide sequence ID" value="NZ_VMHE01000006.1"/>
</dbReference>
<dbReference type="Proteomes" id="UP000316425">
    <property type="component" value="Unassembled WGS sequence"/>
</dbReference>
<dbReference type="AlphaFoldDB" id="A0A556PNN1"/>